<feature type="compositionally biased region" description="Low complexity" evidence="2">
    <location>
        <begin position="13"/>
        <end position="22"/>
    </location>
</feature>
<feature type="region of interest" description="Disordered" evidence="2">
    <location>
        <begin position="132"/>
        <end position="231"/>
    </location>
</feature>
<gene>
    <name evidence="3" type="ORF">EDD55_102252</name>
</gene>
<feature type="region of interest" description="Disordered" evidence="2">
    <location>
        <begin position="1"/>
        <end position="22"/>
    </location>
</feature>
<feature type="compositionally biased region" description="Polar residues" evidence="2">
    <location>
        <begin position="187"/>
        <end position="202"/>
    </location>
</feature>
<keyword evidence="4" id="KW-1185">Reference proteome</keyword>
<protein>
    <submittedName>
        <fullName evidence="3">Cytoskeletal protein CcmA (Bactofilin family)</fullName>
    </submittedName>
</protein>
<reference evidence="3 4" key="1">
    <citation type="submission" date="2019-03" db="EMBL/GenBank/DDBJ databases">
        <title>Genomic Encyclopedia of Type Strains, Phase IV (KMG-IV): sequencing the most valuable type-strain genomes for metagenomic binning, comparative biology and taxonomic classification.</title>
        <authorList>
            <person name="Goeker M."/>
        </authorList>
    </citation>
    <scope>NUCLEOTIDE SEQUENCE [LARGE SCALE GENOMIC DNA]</scope>
    <source>
        <strain evidence="3 4">DSM 101688</strain>
    </source>
</reference>
<dbReference type="Proteomes" id="UP000295304">
    <property type="component" value="Unassembled WGS sequence"/>
</dbReference>
<dbReference type="PANTHER" id="PTHR35024">
    <property type="entry name" value="HYPOTHETICAL CYTOSOLIC PROTEIN"/>
    <property type="match status" value="1"/>
</dbReference>
<dbReference type="InterPro" id="IPR007607">
    <property type="entry name" value="BacA/B"/>
</dbReference>
<name>A0A4R3JHE9_9PROT</name>
<dbReference type="Pfam" id="PF04519">
    <property type="entry name" value="Bactofilin"/>
    <property type="match status" value="1"/>
</dbReference>
<comment type="similarity">
    <text evidence="1">Belongs to the bactofilin family.</text>
</comment>
<dbReference type="PANTHER" id="PTHR35024:SF4">
    <property type="entry name" value="POLYMER-FORMING CYTOSKELETAL PROTEIN"/>
    <property type="match status" value="1"/>
</dbReference>
<evidence type="ECO:0000256" key="1">
    <source>
        <dbReference type="ARBA" id="ARBA00044755"/>
    </source>
</evidence>
<dbReference type="OrthoDB" id="5738271at2"/>
<evidence type="ECO:0000256" key="2">
    <source>
        <dbReference type="SAM" id="MobiDB-lite"/>
    </source>
</evidence>
<feature type="compositionally biased region" description="Basic and acidic residues" evidence="2">
    <location>
        <begin position="173"/>
        <end position="183"/>
    </location>
</feature>
<feature type="compositionally biased region" description="Basic and acidic residues" evidence="2">
    <location>
        <begin position="221"/>
        <end position="231"/>
    </location>
</feature>
<evidence type="ECO:0000313" key="4">
    <source>
        <dbReference type="Proteomes" id="UP000295304"/>
    </source>
</evidence>
<sequence>MFSRNKKPTDQKSSSVQSRPSVPSIISTDLKITGDLVSAGEIQIDGTILGDIRSRVLLVGEQAQITGEIIADTVRVHGTVNGQIKAKTVNLAKNAHVVGDILHENLSIEKGAFLEGHITRLEDGVDLLKDREQASSDRTLPRAATAMSDVRGVVKGDTRPSAPSGGSVGATDGGRHPSPDERVNLVINKSQQGLSQPQNAAQPSPGAALGKNAAPTPPSGREPEPKKTVLS</sequence>
<comment type="caution">
    <text evidence="3">The sequence shown here is derived from an EMBL/GenBank/DDBJ whole genome shotgun (WGS) entry which is preliminary data.</text>
</comment>
<dbReference type="EMBL" id="SLZW01000002">
    <property type="protein sequence ID" value="TCS64210.1"/>
    <property type="molecule type" value="Genomic_DNA"/>
</dbReference>
<dbReference type="RefSeq" id="WP_132938164.1">
    <property type="nucleotide sequence ID" value="NZ_CP119676.1"/>
</dbReference>
<dbReference type="AlphaFoldDB" id="A0A4R3JHE9"/>
<accession>A0A4R3JHE9</accession>
<organism evidence="3 4">
    <name type="scientific">Varunaivibrio sulfuroxidans</name>
    <dbReference type="NCBI Taxonomy" id="1773489"/>
    <lineage>
        <taxon>Bacteria</taxon>
        <taxon>Pseudomonadati</taxon>
        <taxon>Pseudomonadota</taxon>
        <taxon>Alphaproteobacteria</taxon>
        <taxon>Rhodospirillales</taxon>
        <taxon>Magnetovibrionaceae</taxon>
        <taxon>Varunaivibrio</taxon>
    </lineage>
</organism>
<proteinExistence type="inferred from homology"/>
<evidence type="ECO:0000313" key="3">
    <source>
        <dbReference type="EMBL" id="TCS64210.1"/>
    </source>
</evidence>